<dbReference type="InterPro" id="IPR027477">
    <property type="entry name" value="Succ_DH/fumarate_Rdtase_cat_sf"/>
</dbReference>
<reference evidence="14 15" key="1">
    <citation type="submission" date="2017-09" db="EMBL/GenBank/DDBJ databases">
        <title>Arcobacter canalis sp. nov., a new species isolated from a water canal contaminated with urban sewage.</title>
        <authorList>
            <person name="Perez-Cataluna A."/>
            <person name="Salas-Masso N."/>
            <person name="Figueras M.J."/>
        </authorList>
    </citation>
    <scope>NUCLEOTIDE SEQUENCE [LARGE SCALE GENOMIC DNA]</scope>
    <source>
        <strain evidence="14 15">F98-3</strain>
    </source>
</reference>
<keyword evidence="15" id="KW-1185">Reference proteome</keyword>
<comment type="catalytic activity">
    <reaction evidence="9">
        <text>L-aspartate + O2 = iminosuccinate + H2O2</text>
        <dbReference type="Rhea" id="RHEA:25876"/>
        <dbReference type="ChEBI" id="CHEBI:15379"/>
        <dbReference type="ChEBI" id="CHEBI:16240"/>
        <dbReference type="ChEBI" id="CHEBI:29991"/>
        <dbReference type="ChEBI" id="CHEBI:77875"/>
        <dbReference type="EC" id="1.4.3.16"/>
    </reaction>
    <physiologicalReaction direction="left-to-right" evidence="9">
        <dbReference type="Rhea" id="RHEA:25877"/>
    </physiologicalReaction>
</comment>
<dbReference type="Gene3D" id="3.90.700.10">
    <property type="entry name" value="Succinate dehydrogenase/fumarate reductase flavoprotein, catalytic domain"/>
    <property type="match status" value="1"/>
</dbReference>
<dbReference type="InterPro" id="IPR037099">
    <property type="entry name" value="Fum_R/Succ_DH_flav-like_C_sf"/>
</dbReference>
<dbReference type="GO" id="GO:0034628">
    <property type="term" value="P:'de novo' NAD+ biosynthetic process from L-aspartate"/>
    <property type="evidence" value="ECO:0007669"/>
    <property type="project" value="TreeGrafter"/>
</dbReference>
<accession>A0A2G1DKX2</accession>
<dbReference type="FunFam" id="3.90.700.10:FF:000002">
    <property type="entry name" value="L-aspartate oxidase"/>
    <property type="match status" value="1"/>
</dbReference>
<evidence type="ECO:0000256" key="6">
    <source>
        <dbReference type="ARBA" id="ARBA00022642"/>
    </source>
</evidence>
<evidence type="ECO:0000256" key="9">
    <source>
        <dbReference type="ARBA" id="ARBA00048305"/>
    </source>
</evidence>
<comment type="pathway">
    <text evidence="2 11">Cofactor biosynthesis; NAD(+) biosynthesis; iminoaspartate from L-aspartate (oxidase route): step 1/1.</text>
</comment>
<evidence type="ECO:0000256" key="7">
    <source>
        <dbReference type="ARBA" id="ARBA00022827"/>
    </source>
</evidence>
<dbReference type="EMBL" id="NXFY01000002">
    <property type="protein sequence ID" value="PHO19152.1"/>
    <property type="molecule type" value="Genomic_DNA"/>
</dbReference>
<reference evidence="13 16" key="2">
    <citation type="submission" date="2018-08" db="EMBL/GenBank/DDBJ databases">
        <title>Complete genome of the Arcobacter molluscorum type strain LMG 25693.</title>
        <authorList>
            <person name="Miller W.G."/>
            <person name="Yee E."/>
            <person name="Bono J.L."/>
        </authorList>
    </citation>
    <scope>NUCLEOTIDE SEQUENCE [LARGE SCALE GENOMIC DNA]</scope>
    <source>
        <strain evidence="13 16">CECT 7696</strain>
    </source>
</reference>
<dbReference type="EMBL" id="CP032098">
    <property type="protein sequence ID" value="AXX92738.1"/>
    <property type="molecule type" value="Genomic_DNA"/>
</dbReference>
<dbReference type="GO" id="GO:0008734">
    <property type="term" value="F:L-aspartate oxidase activity"/>
    <property type="evidence" value="ECO:0007669"/>
    <property type="project" value="UniProtKB-UniRule"/>
</dbReference>
<dbReference type="SUPFAM" id="SSF46977">
    <property type="entry name" value="Succinate dehydrogenase/fumarate reductase flavoprotein C-terminal domain"/>
    <property type="match status" value="1"/>
</dbReference>
<dbReference type="UniPathway" id="UPA00253">
    <property type="reaction ID" value="UER00326"/>
</dbReference>
<dbReference type="AlphaFoldDB" id="A0A2G1DKX2"/>
<evidence type="ECO:0000256" key="4">
    <source>
        <dbReference type="ARBA" id="ARBA00012173"/>
    </source>
</evidence>
<comment type="cofactor">
    <cofactor evidence="1 11">
        <name>FAD</name>
        <dbReference type="ChEBI" id="CHEBI:57692"/>
    </cofactor>
</comment>
<evidence type="ECO:0000259" key="12">
    <source>
        <dbReference type="Pfam" id="PF00890"/>
    </source>
</evidence>
<evidence type="ECO:0000313" key="15">
    <source>
        <dbReference type="Proteomes" id="UP000221222"/>
    </source>
</evidence>
<dbReference type="Proteomes" id="UP000262712">
    <property type="component" value="Chromosome"/>
</dbReference>
<dbReference type="GO" id="GO:0005737">
    <property type="term" value="C:cytoplasm"/>
    <property type="evidence" value="ECO:0007669"/>
    <property type="project" value="UniProtKB-SubCell"/>
</dbReference>
<proteinExistence type="inferred from homology"/>
<keyword evidence="8 11" id="KW-0560">Oxidoreductase</keyword>
<evidence type="ECO:0000256" key="2">
    <source>
        <dbReference type="ARBA" id="ARBA00004950"/>
    </source>
</evidence>
<evidence type="ECO:0000256" key="5">
    <source>
        <dbReference type="ARBA" id="ARBA00022630"/>
    </source>
</evidence>
<comment type="subcellular location">
    <subcellularLocation>
        <location evidence="11">Cytoplasm</location>
    </subcellularLocation>
</comment>
<evidence type="ECO:0000256" key="10">
    <source>
        <dbReference type="NCBIfam" id="TIGR00551"/>
    </source>
</evidence>
<dbReference type="SUPFAM" id="SSF56425">
    <property type="entry name" value="Succinate dehydrogenase/fumarate reductase flavoprotein, catalytic domain"/>
    <property type="match status" value="1"/>
</dbReference>
<comment type="function">
    <text evidence="11">Catalyzes the oxidation of L-aspartate to iminoaspartate.</text>
</comment>
<dbReference type="KEGG" id="amol:AMOL_1774"/>
<dbReference type="PANTHER" id="PTHR42716">
    <property type="entry name" value="L-ASPARTATE OXIDASE"/>
    <property type="match status" value="1"/>
</dbReference>
<keyword evidence="6 11" id="KW-0662">Pyridine nucleotide biosynthesis</keyword>
<evidence type="ECO:0000256" key="8">
    <source>
        <dbReference type="ARBA" id="ARBA00023002"/>
    </source>
</evidence>
<dbReference type="Gene3D" id="3.50.50.60">
    <property type="entry name" value="FAD/NAD(P)-binding domain"/>
    <property type="match status" value="1"/>
</dbReference>
<name>A0A2G1DKX2_9BACT</name>
<evidence type="ECO:0000256" key="3">
    <source>
        <dbReference type="ARBA" id="ARBA00008562"/>
    </source>
</evidence>
<dbReference type="NCBIfam" id="TIGR00551">
    <property type="entry name" value="nadB"/>
    <property type="match status" value="1"/>
</dbReference>
<comment type="similarity">
    <text evidence="3 11">Belongs to the FAD-dependent oxidoreductase 2 family. NadB subfamily.</text>
</comment>
<keyword evidence="7 11" id="KW-0274">FAD</keyword>
<dbReference type="PANTHER" id="PTHR42716:SF2">
    <property type="entry name" value="L-ASPARTATE OXIDASE, CHLOROPLASTIC"/>
    <property type="match status" value="1"/>
</dbReference>
<dbReference type="EC" id="1.4.3.16" evidence="4 10"/>
<dbReference type="Proteomes" id="UP000221222">
    <property type="component" value="Unassembled WGS sequence"/>
</dbReference>
<protein>
    <recommendedName>
        <fullName evidence="4 10">L-aspartate oxidase</fullName>
        <ecNumber evidence="4 10">1.4.3.16</ecNumber>
    </recommendedName>
</protein>
<feature type="domain" description="FAD-dependent oxidoreductase 2 FAD-binding" evidence="12">
    <location>
        <begin position="6"/>
        <end position="373"/>
    </location>
</feature>
<dbReference type="InterPro" id="IPR005288">
    <property type="entry name" value="NadB"/>
</dbReference>
<gene>
    <name evidence="14" type="primary">nadB</name>
    <name evidence="13" type="ORF">AMOL_1774</name>
    <name evidence="14" type="ORF">CPU12_02605</name>
</gene>
<dbReference type="RefSeq" id="WP_099341512.1">
    <property type="nucleotide sequence ID" value="NZ_CP032098.1"/>
</dbReference>
<dbReference type="Gene3D" id="1.20.58.100">
    <property type="entry name" value="Fumarate reductase/succinate dehydrogenase flavoprotein-like, C-terminal domain"/>
    <property type="match status" value="1"/>
</dbReference>
<keyword evidence="5 11" id="KW-0285">Flavoprotein</keyword>
<dbReference type="SUPFAM" id="SSF51905">
    <property type="entry name" value="FAD/NAD(P)-binding domain"/>
    <property type="match status" value="1"/>
</dbReference>
<evidence type="ECO:0000256" key="11">
    <source>
        <dbReference type="RuleBase" id="RU362049"/>
    </source>
</evidence>
<evidence type="ECO:0000313" key="13">
    <source>
        <dbReference type="EMBL" id="AXX92738.1"/>
    </source>
</evidence>
<evidence type="ECO:0000313" key="16">
    <source>
        <dbReference type="Proteomes" id="UP000262712"/>
    </source>
</evidence>
<dbReference type="Pfam" id="PF00890">
    <property type="entry name" value="FAD_binding_2"/>
    <property type="match status" value="1"/>
</dbReference>
<sequence>MQTTYDYLIIGSGVAGLNAARLIPQDKKVLLITKKSPWECNTFWAQGGVATAVDDEDIPTHIKDTLVAGANYNDKQAVEILSKNSLKAVKDLISAGLQFDLNAQGKLAFTREAAHSRDRILHADGDATGRMIHYFLIQKFPHEMMTDTVVADLLIEDGICYGAKVFVSETEQKVIYAHNTIIASGGVGSLYKYHTNSTTIAGELQGICLEKGIPLKDMEMLQFHPTVVKGTHFARKPLLSEALRGEGAHIVDENNYRFLFDYHKDGELAPRDVVSRAIFDYAVKNKKGVYLSFETFEKSFFKKRFPNIYSNLKELGFELPFERVPISPAFHYTMGGIPTNNDALVNGMKNLYAVGEAACTGVHGANRLASNSLLEGIVFSKLAIEHSLKNNFKISYKNYMKPIKSYTRNKAIDKEIKDSLRKIMWKNAAIVREEHKLKDALAQVNSFLKLDVGRLLYLRLLTARQILQSALNRKESLGAHFLKKD</sequence>
<dbReference type="InterPro" id="IPR036188">
    <property type="entry name" value="FAD/NAD-bd_sf"/>
</dbReference>
<evidence type="ECO:0000256" key="1">
    <source>
        <dbReference type="ARBA" id="ARBA00001974"/>
    </source>
</evidence>
<dbReference type="InterPro" id="IPR003953">
    <property type="entry name" value="FAD-dep_OxRdtase_2_FAD-bd"/>
</dbReference>
<evidence type="ECO:0000313" key="14">
    <source>
        <dbReference type="EMBL" id="PHO19152.1"/>
    </source>
</evidence>
<organism evidence="14 15">
    <name type="scientific">Malaciobacter molluscorum LMG 25693</name>
    <dbReference type="NCBI Taxonomy" id="870501"/>
    <lineage>
        <taxon>Bacteria</taxon>
        <taxon>Pseudomonadati</taxon>
        <taxon>Campylobacterota</taxon>
        <taxon>Epsilonproteobacteria</taxon>
        <taxon>Campylobacterales</taxon>
        <taxon>Arcobacteraceae</taxon>
        <taxon>Malaciobacter</taxon>
    </lineage>
</organism>